<accession>A0A2A2LEB6</accession>
<evidence type="ECO:0000313" key="3">
    <source>
        <dbReference type="EMBL" id="PAV84407.1"/>
    </source>
</evidence>
<name>A0A2A2LEB6_9BILA</name>
<dbReference type="SUPFAM" id="SSF49899">
    <property type="entry name" value="Concanavalin A-like lectins/glucanases"/>
    <property type="match status" value="1"/>
</dbReference>
<dbReference type="AlphaFoldDB" id="A0A2A2LEB6"/>
<dbReference type="InterPro" id="IPR035766">
    <property type="entry name" value="SPRYD7"/>
</dbReference>
<feature type="domain" description="B30.2/SPRY" evidence="2">
    <location>
        <begin position="11"/>
        <end position="188"/>
    </location>
</feature>
<dbReference type="STRING" id="2018661.A0A2A2LEB6"/>
<evidence type="ECO:0000313" key="4">
    <source>
        <dbReference type="Proteomes" id="UP000218231"/>
    </source>
</evidence>
<protein>
    <recommendedName>
        <fullName evidence="1">SPRY domain-containing protein 7</fullName>
    </recommendedName>
</protein>
<comment type="caution">
    <text evidence="3">The sequence shown here is derived from an EMBL/GenBank/DDBJ whole genome shotgun (WGS) entry which is preliminary data.</text>
</comment>
<dbReference type="InterPro" id="IPR043136">
    <property type="entry name" value="B30.2/SPRY_sf"/>
</dbReference>
<dbReference type="SMART" id="SM00449">
    <property type="entry name" value="SPRY"/>
    <property type="match status" value="1"/>
</dbReference>
<keyword evidence="4" id="KW-1185">Reference proteome</keyword>
<dbReference type="InterPro" id="IPR013320">
    <property type="entry name" value="ConA-like_dom_sf"/>
</dbReference>
<reference evidence="3 4" key="1">
    <citation type="journal article" date="2017" name="Curr. Biol.">
        <title>Genome architecture and evolution of a unichromosomal asexual nematode.</title>
        <authorList>
            <person name="Fradin H."/>
            <person name="Zegar C."/>
            <person name="Gutwein M."/>
            <person name="Lucas J."/>
            <person name="Kovtun M."/>
            <person name="Corcoran D."/>
            <person name="Baugh L.R."/>
            <person name="Kiontke K."/>
            <person name="Gunsalus K."/>
            <person name="Fitch D.H."/>
            <person name="Piano F."/>
        </authorList>
    </citation>
    <scope>NUCLEOTIDE SEQUENCE [LARGE SCALE GENOMIC DNA]</scope>
    <source>
        <strain evidence="3">PF1309</strain>
    </source>
</reference>
<evidence type="ECO:0000256" key="1">
    <source>
        <dbReference type="ARBA" id="ARBA00021772"/>
    </source>
</evidence>
<dbReference type="InterPro" id="IPR001870">
    <property type="entry name" value="B30.2/SPRY"/>
</dbReference>
<dbReference type="EMBL" id="LIAE01006854">
    <property type="protein sequence ID" value="PAV84407.1"/>
    <property type="molecule type" value="Genomic_DNA"/>
</dbReference>
<dbReference type="PROSITE" id="PS50188">
    <property type="entry name" value="B302_SPRY"/>
    <property type="match status" value="1"/>
</dbReference>
<organism evidence="3 4">
    <name type="scientific">Diploscapter pachys</name>
    <dbReference type="NCBI Taxonomy" id="2018661"/>
    <lineage>
        <taxon>Eukaryota</taxon>
        <taxon>Metazoa</taxon>
        <taxon>Ecdysozoa</taxon>
        <taxon>Nematoda</taxon>
        <taxon>Chromadorea</taxon>
        <taxon>Rhabditida</taxon>
        <taxon>Rhabditina</taxon>
        <taxon>Rhabditomorpha</taxon>
        <taxon>Rhabditoidea</taxon>
        <taxon>Rhabditidae</taxon>
        <taxon>Diploscapter</taxon>
    </lineage>
</organism>
<dbReference type="PANTHER" id="PTHR20951:SF2">
    <property type="entry name" value="SPRY DOMAIN-CONTAINING PROTEIN 7"/>
    <property type="match status" value="1"/>
</dbReference>
<sequence>MSIFTSCCPFLSGCLDCLQGPSFAGGVSYSTLQQPITPLIRLDVSHMGKDVVILKEGERICGTGGAFSTVPIVQNKAYFQVDIQQTGVWGIGLGNRQAQIDSAPIEKYFWGLRESGQVFADGQCVGQLNKAVDEGDSIGISYDHIEMKIYVNGEEAEPRITGVKGPVYPLLYVDDSAILDIKFKNFSYTPPSGFDEILVEQTLL</sequence>
<evidence type="ECO:0000259" key="2">
    <source>
        <dbReference type="PROSITE" id="PS50188"/>
    </source>
</evidence>
<dbReference type="InterPro" id="IPR003877">
    <property type="entry name" value="SPRY_dom"/>
</dbReference>
<dbReference type="PANTHER" id="PTHR20951">
    <property type="entry name" value="C13ORF1 PROTEIN-RELATED"/>
    <property type="match status" value="1"/>
</dbReference>
<dbReference type="Proteomes" id="UP000218231">
    <property type="component" value="Unassembled WGS sequence"/>
</dbReference>
<dbReference type="OrthoDB" id="40953at2759"/>
<dbReference type="CDD" id="cd12880">
    <property type="entry name" value="SPRYD7"/>
    <property type="match status" value="1"/>
</dbReference>
<gene>
    <name evidence="3" type="ORF">WR25_19996</name>
</gene>
<dbReference type="Gene3D" id="2.60.120.920">
    <property type="match status" value="1"/>
</dbReference>
<proteinExistence type="predicted"/>
<dbReference type="Pfam" id="PF00622">
    <property type="entry name" value="SPRY"/>
    <property type="match status" value="1"/>
</dbReference>